<keyword evidence="2" id="KW-0347">Helicase</keyword>
<keyword evidence="2" id="KW-0067">ATP-binding</keyword>
<accession>A0A140NI44</accession>
<organism evidence="2 3">
    <name type="scientific">Providencia stuartii (strain MRSN 2154)</name>
    <dbReference type="NCBI Taxonomy" id="1157951"/>
    <lineage>
        <taxon>Bacteria</taxon>
        <taxon>Pseudomonadati</taxon>
        <taxon>Pseudomonadota</taxon>
        <taxon>Gammaproteobacteria</taxon>
        <taxon>Enterobacterales</taxon>
        <taxon>Morganellaceae</taxon>
        <taxon>Providencia</taxon>
    </lineage>
</organism>
<name>A0A140NI44_PROSM</name>
<proteinExistence type="predicted"/>
<evidence type="ECO:0000313" key="3">
    <source>
        <dbReference type="Proteomes" id="UP000005012"/>
    </source>
</evidence>
<keyword evidence="2" id="KW-0547">Nucleotide-binding</keyword>
<dbReference type="InterPro" id="IPR009270">
    <property type="entry name" value="DUF927"/>
</dbReference>
<dbReference type="PATRIC" id="fig|1157951.4.peg.650"/>
<sequence>MADKIYYSRGRDKFDITPEQRCAEDEDDFINKILSDTAKAKYQQYFCAPMAIGEHPRGQDPKEKYPEKFQGTKPWRLSLLASKRRFISFDCDSFDSPKTYQALISYLQKRYKGLLYTTFNYTVEAPRCRFVLLLNSEVDRNQGKLVSKAIEVEINQALSSLAEQLGDSSWSPTIGWDESVYRAEQQCYLPIKNPLNKEIRKGVPITDAITYIFDGELVNVAECLECADTQELKAPKTYELNTDDFTDFDNWLDVDEHTLADLQDALFFPPMVEISKGGRTDWQKVLAALGSLKNTPYEDEAYQLALSWSIAGGSTFDEQAFEETWATSRADLTSYKAVFAKADRLGWVNPQKLRPYLELKKVGLYMTDEGLMLNKEEGTGKNKIIVTKQVSALFSIRGLTRDAYSDNWGKLITFNDRDSIQKQFIVPDEQLHKQGTDILQRLANLGLWINISQSRALLDYFNITTAKERITLADTTGWFNAHAFVLPDRTIGPTDDKIMYRLSGRKKTESSQLSQLGTLEEWQEYIAAKCVNNTRLVFAVCVALSAPLLDVLGVDGGVFSLKGPSSKGKSTAQHTAASVWGSGATTGGYAHSCNTSLVGIEVLATAHNDLPLILDELKAANPKMVGQIAYMLALGQGKVRGTKDVTLRDTLQWRTLVLASSEDAFENYLKAAGEAIAAGQQARFVDIPAIVSDELGVFDDIHSMSSAKAFADSLNTLSTQYYGSAGIHWLEKLTHIERSELLPKLEAYITQFKTMYRPDNASSQLDRVLERFALCAAAGEYATELGVTGWGNGEAINGVGECFNSYVEERGTVGDLESVNGIRQLCAYLSTHRESRFKQIGVNSSLSTFDGYYVRNQTPEASIGDFIDESTDITDEVIDAGGVYWVTADAMRDRVLANCNMEMTLAELHKVGALIGVKEAQELNGQFKFEYNPRAYNPIDGKRKRYYRIDETKLEL</sequence>
<dbReference type="AlphaFoldDB" id="A0A140NI44"/>
<reference evidence="2 3" key="1">
    <citation type="journal article" date="2012" name="J. Bacteriol.">
        <title>Complete Genome Sequence of Providencia stuartii Clinical Isolate MRSN 2154.</title>
        <authorList>
            <person name="Clifford R.J."/>
            <person name="Hang J."/>
            <person name="Riley M.C."/>
            <person name="Onmus-Leone F."/>
            <person name="Kuschner R.A."/>
            <person name="Lesho E.P."/>
            <person name="Waterman P.E."/>
        </authorList>
    </citation>
    <scope>NUCLEOTIDE SEQUENCE [LARGE SCALE GENOMIC DNA]</scope>
    <source>
        <strain evidence="2 3">MRSN 2154</strain>
    </source>
</reference>
<evidence type="ECO:0000313" key="2">
    <source>
        <dbReference type="EMBL" id="AFH92543.1"/>
    </source>
</evidence>
<dbReference type="GeneID" id="93518609"/>
<protein>
    <submittedName>
        <fullName evidence="2">DNA/RNA helicase</fullName>
    </submittedName>
</protein>
<dbReference type="GO" id="GO:0004386">
    <property type="term" value="F:helicase activity"/>
    <property type="evidence" value="ECO:0007669"/>
    <property type="project" value="UniProtKB-KW"/>
</dbReference>
<dbReference type="Proteomes" id="UP000005012">
    <property type="component" value="Chromosome"/>
</dbReference>
<gene>
    <name evidence="2" type="ordered locus">S70_03270</name>
</gene>
<dbReference type="OrthoDB" id="9763644at2"/>
<dbReference type="EMBL" id="CP003488">
    <property type="protein sequence ID" value="AFH92543.1"/>
    <property type="molecule type" value="Genomic_DNA"/>
</dbReference>
<reference evidence="3" key="2">
    <citation type="submission" date="2012-04" db="EMBL/GenBank/DDBJ databases">
        <title>Complete genome sequence of Providencia stuartii clinical isolate MRSN 2154.</title>
        <authorList>
            <person name="Clifford R.J."/>
            <person name="Hang J."/>
            <person name="Riley M.C."/>
            <person name="Onmus-Leone F."/>
            <person name="Kuschner R.A."/>
            <person name="Lesho E.P."/>
            <person name="Waterman P.E."/>
        </authorList>
    </citation>
    <scope>NUCLEOTIDE SEQUENCE [LARGE SCALE GENOMIC DNA]</scope>
    <source>
        <strain evidence="3">MRSN 2154</strain>
    </source>
</reference>
<feature type="domain" description="DUF927" evidence="1">
    <location>
        <begin position="378"/>
        <end position="648"/>
    </location>
</feature>
<dbReference type="RefSeq" id="WP_014656351.1">
    <property type="nucleotide sequence ID" value="NC_017731.1"/>
</dbReference>
<dbReference type="HOGENOM" id="CLU_005630_1_0_6"/>
<dbReference type="Pfam" id="PF06048">
    <property type="entry name" value="DUF927"/>
    <property type="match status" value="1"/>
</dbReference>
<keyword evidence="2" id="KW-0378">Hydrolase</keyword>
<dbReference type="KEGG" id="psi:S70_03270"/>
<evidence type="ECO:0000259" key="1">
    <source>
        <dbReference type="Pfam" id="PF06048"/>
    </source>
</evidence>